<dbReference type="EMBL" id="JBBKAM010000004">
    <property type="protein sequence ID" value="MEJ8646297.1"/>
    <property type="molecule type" value="Genomic_DNA"/>
</dbReference>
<gene>
    <name evidence="2" type="ORF">WKI68_43705</name>
</gene>
<sequence>MTKQWLLQLRPDPDRTVDPVMPSAAVAGASELLGAGPVGWAVQTAHVIATEILEQVPEHGGGQGPVTTLRRSTESAVLATLRVLVSEPPLRVHAMTDETLEGCREFARRGIPLAQVLRAYGSGMPGWPTISPRRSRNTSRPTGAWRSCVGSASCCSPTPTVTRA</sequence>
<evidence type="ECO:0000259" key="1">
    <source>
        <dbReference type="Pfam" id="PF14361"/>
    </source>
</evidence>
<dbReference type="InterPro" id="IPR025751">
    <property type="entry name" value="RsbRD_N_dom"/>
</dbReference>
<comment type="caution">
    <text evidence="2">The sequence shown here is derived from an EMBL/GenBank/DDBJ whole genome shotgun (WGS) entry which is preliminary data.</text>
</comment>
<dbReference type="Pfam" id="PF14361">
    <property type="entry name" value="RsbRD_N"/>
    <property type="match status" value="1"/>
</dbReference>
<organism evidence="2 3">
    <name type="scientific">Streptomyces caledonius</name>
    <dbReference type="NCBI Taxonomy" id="3134107"/>
    <lineage>
        <taxon>Bacteria</taxon>
        <taxon>Bacillati</taxon>
        <taxon>Actinomycetota</taxon>
        <taxon>Actinomycetes</taxon>
        <taxon>Kitasatosporales</taxon>
        <taxon>Streptomycetaceae</taxon>
        <taxon>Streptomyces</taxon>
    </lineage>
</organism>
<keyword evidence="3" id="KW-1185">Reference proteome</keyword>
<name>A0ABU8UEH6_9ACTN</name>
<accession>A0ABU8UEH6</accession>
<evidence type="ECO:0000313" key="3">
    <source>
        <dbReference type="Proteomes" id="UP001382904"/>
    </source>
</evidence>
<reference evidence="2 3" key="1">
    <citation type="submission" date="2024-03" db="EMBL/GenBank/DDBJ databases">
        <title>Novel Streptomyces species of biotechnological and ecological value are a feature of Machair soil.</title>
        <authorList>
            <person name="Prole J.R."/>
            <person name="Goodfellow M."/>
            <person name="Allenby N."/>
            <person name="Ward A.C."/>
        </authorList>
    </citation>
    <scope>NUCLEOTIDE SEQUENCE [LARGE SCALE GENOMIC DNA]</scope>
    <source>
        <strain evidence="2 3">MS1.HAVA.3</strain>
    </source>
</reference>
<feature type="domain" description="RsbT co-antagonist protein RsbRD N-terminal" evidence="1">
    <location>
        <begin position="47"/>
        <end position="123"/>
    </location>
</feature>
<dbReference type="Proteomes" id="UP001382904">
    <property type="component" value="Unassembled WGS sequence"/>
</dbReference>
<proteinExistence type="predicted"/>
<evidence type="ECO:0000313" key="2">
    <source>
        <dbReference type="EMBL" id="MEJ8646297.1"/>
    </source>
</evidence>
<protein>
    <recommendedName>
        <fullName evidence="1">RsbT co-antagonist protein RsbRD N-terminal domain-containing protein</fullName>
    </recommendedName>
</protein>